<keyword evidence="3" id="KW-1185">Reference proteome</keyword>
<dbReference type="AlphaFoldDB" id="A0A967EEZ2"/>
<organism evidence="2 3">
    <name type="scientific">Roseovarius gahaiensis</name>
    <dbReference type="NCBI Taxonomy" id="2716691"/>
    <lineage>
        <taxon>Bacteria</taxon>
        <taxon>Pseudomonadati</taxon>
        <taxon>Pseudomonadota</taxon>
        <taxon>Alphaproteobacteria</taxon>
        <taxon>Rhodobacterales</taxon>
        <taxon>Roseobacteraceae</taxon>
        <taxon>Roseovarius</taxon>
    </lineage>
</organism>
<feature type="transmembrane region" description="Helical" evidence="1">
    <location>
        <begin position="43"/>
        <end position="68"/>
    </location>
</feature>
<name>A0A967EEZ2_9RHOB</name>
<dbReference type="PROSITE" id="PS51257">
    <property type="entry name" value="PROKAR_LIPOPROTEIN"/>
    <property type="match status" value="1"/>
</dbReference>
<keyword evidence="1" id="KW-0472">Membrane</keyword>
<dbReference type="EMBL" id="JAAORB010000002">
    <property type="protein sequence ID" value="NHQ73246.1"/>
    <property type="molecule type" value="Genomic_DNA"/>
</dbReference>
<evidence type="ECO:0000313" key="2">
    <source>
        <dbReference type="EMBL" id="NHQ73246.1"/>
    </source>
</evidence>
<gene>
    <name evidence="2" type="ORF">HAT86_02055</name>
</gene>
<keyword evidence="1" id="KW-0812">Transmembrane</keyword>
<evidence type="ECO:0000256" key="1">
    <source>
        <dbReference type="SAM" id="Phobius"/>
    </source>
</evidence>
<sequence>MRDMLNNAMPMLIWITTGFFILSSCFSGAMIIRYGGAIYSFDIWAVIGGFLTIIFGVTMSFVFAGICFQIMDIREFTKHTAIGLRKSARR</sequence>
<keyword evidence="1" id="KW-1133">Transmembrane helix</keyword>
<reference evidence="2" key="1">
    <citation type="submission" date="2020-03" db="EMBL/GenBank/DDBJ databases">
        <title>Roseovarius gahaiensis sp. nov., isolated from Gahai Saline Lake, China.</title>
        <authorList>
            <person name="Sun X."/>
        </authorList>
    </citation>
    <scope>NUCLEOTIDE SEQUENCE</scope>
    <source>
        <strain evidence="2">GH877</strain>
    </source>
</reference>
<dbReference type="Proteomes" id="UP000639775">
    <property type="component" value="Unassembled WGS sequence"/>
</dbReference>
<comment type="caution">
    <text evidence="2">The sequence shown here is derived from an EMBL/GenBank/DDBJ whole genome shotgun (WGS) entry which is preliminary data.</text>
</comment>
<dbReference type="RefSeq" id="WP_167192923.1">
    <property type="nucleotide sequence ID" value="NZ_JAAORB010000002.1"/>
</dbReference>
<protein>
    <submittedName>
        <fullName evidence="2">Uncharacterized protein</fullName>
    </submittedName>
</protein>
<proteinExistence type="predicted"/>
<evidence type="ECO:0000313" key="3">
    <source>
        <dbReference type="Proteomes" id="UP000639775"/>
    </source>
</evidence>
<accession>A0A967EEZ2</accession>